<reference evidence="3 4" key="1">
    <citation type="submission" date="2017-12" db="EMBL/GenBank/DDBJ databases">
        <authorList>
            <person name="Paulsen S."/>
            <person name="Gram L.K."/>
        </authorList>
    </citation>
    <scope>NUCLEOTIDE SEQUENCE [LARGE SCALE GENOMIC DNA]</scope>
    <source>
        <strain evidence="2 4">S2231</strain>
        <strain evidence="1 3">S2233</strain>
    </source>
</reference>
<evidence type="ECO:0000313" key="3">
    <source>
        <dbReference type="Proteomes" id="UP000305730"/>
    </source>
</evidence>
<dbReference type="EMBL" id="PNCL01000127">
    <property type="protein sequence ID" value="TMP54333.1"/>
    <property type="molecule type" value="Genomic_DNA"/>
</dbReference>
<dbReference type="OrthoDB" id="572320at2"/>
<reference evidence="4" key="2">
    <citation type="submission" date="2019-06" db="EMBL/GenBank/DDBJ databases">
        <title>Co-occurence of chitin degradation, pigmentation and bioactivity in marine Pseudoalteromonas.</title>
        <authorList>
            <person name="Sonnenschein E.C."/>
            <person name="Bech P.K."/>
        </authorList>
    </citation>
    <scope>NUCLEOTIDE SEQUENCE [LARGE SCALE GENOMIC DNA]</scope>
    <source>
        <strain evidence="4">S2231</strain>
        <strain evidence="1">S2233</strain>
    </source>
</reference>
<evidence type="ECO:0000313" key="4">
    <source>
        <dbReference type="Proteomes" id="UP000307706"/>
    </source>
</evidence>
<sequence length="242" mass="27643">MISVTPSTLELNKVFIDESLIRACMCSHAPLKNWLLLDFDVLQYPFAELMTQCILKCDNIDKYHEAIIEQRAQFGMPEQLFAQDNLFFKEMIQNQAEGAGLVTLYQRFVNEYLAHKVAHSLNFDTRPDIRVHLPTTRPVSEFHDDYSMTHNFEEINMWLPLADTQGTSTLWLESDYGTGKAHPIDVKYGQVLLFDGGILKHGSRKNDSNNTRISLEAKLSLTGSTERADAVHLLDRFSFVQG</sequence>
<gene>
    <name evidence="2" type="ORF">CWB96_19430</name>
    <name evidence="1" type="ORF">CWB97_21555</name>
</gene>
<evidence type="ECO:0008006" key="5">
    <source>
        <dbReference type="Google" id="ProtNLM"/>
    </source>
</evidence>
<organism evidence="2 4">
    <name type="scientific">Pseudoalteromonas citrea</name>
    <dbReference type="NCBI Taxonomy" id="43655"/>
    <lineage>
        <taxon>Bacteria</taxon>
        <taxon>Pseudomonadati</taxon>
        <taxon>Pseudomonadota</taxon>
        <taxon>Gammaproteobacteria</taxon>
        <taxon>Alteromonadales</taxon>
        <taxon>Pseudoalteromonadaceae</taxon>
        <taxon>Pseudoalteromonas</taxon>
    </lineage>
</organism>
<reference evidence="2" key="3">
    <citation type="submission" date="2019-09" db="EMBL/GenBank/DDBJ databases">
        <title>Co-occurence of chitin degradation, pigmentation and bioactivity in marine Pseudoalteromonas.</title>
        <authorList>
            <person name="Sonnenschein E.C."/>
            <person name="Bech P.K."/>
        </authorList>
    </citation>
    <scope>NUCLEOTIDE SEQUENCE</scope>
    <source>
        <strain evidence="2">S2231</strain>
        <strain evidence="3">S2233</strain>
    </source>
</reference>
<name>A0A5S3XJ64_9GAMM</name>
<protein>
    <recommendedName>
        <fullName evidence="5">Streptomycin biosynthesis enzyme StrG</fullName>
    </recommendedName>
</protein>
<dbReference type="RefSeq" id="WP_138598614.1">
    <property type="nucleotide sequence ID" value="NZ_PNCK01000111.1"/>
</dbReference>
<dbReference type="SUPFAM" id="SSF51197">
    <property type="entry name" value="Clavaminate synthase-like"/>
    <property type="match status" value="1"/>
</dbReference>
<evidence type="ECO:0000313" key="2">
    <source>
        <dbReference type="EMBL" id="TMP54333.1"/>
    </source>
</evidence>
<dbReference type="AlphaFoldDB" id="A0A5S3XJ64"/>
<dbReference type="Proteomes" id="UP000305730">
    <property type="component" value="Unassembled WGS sequence"/>
</dbReference>
<evidence type="ECO:0000313" key="1">
    <source>
        <dbReference type="EMBL" id="TMP38786.1"/>
    </source>
</evidence>
<dbReference type="EMBL" id="PNCK01000111">
    <property type="protein sequence ID" value="TMP38786.1"/>
    <property type="molecule type" value="Genomic_DNA"/>
</dbReference>
<dbReference type="Proteomes" id="UP000307706">
    <property type="component" value="Unassembled WGS sequence"/>
</dbReference>
<accession>A0A5S3XJ64</accession>
<keyword evidence="3" id="KW-1185">Reference proteome</keyword>
<comment type="caution">
    <text evidence="2">The sequence shown here is derived from an EMBL/GenBank/DDBJ whole genome shotgun (WGS) entry which is preliminary data.</text>
</comment>
<proteinExistence type="predicted"/>